<dbReference type="InterPro" id="IPR013022">
    <property type="entry name" value="Xyl_isomerase-like_TIM-brl"/>
</dbReference>
<feature type="domain" description="Xylose isomerase-like TIM barrel" evidence="2">
    <location>
        <begin position="52"/>
        <end position="251"/>
    </location>
</feature>
<evidence type="ECO:0000313" key="3">
    <source>
        <dbReference type="EMBL" id="OAA29491.1"/>
    </source>
</evidence>
<dbReference type="STRING" id="1453497.AT15_02115"/>
<dbReference type="Gene3D" id="3.20.20.150">
    <property type="entry name" value="Divalent-metal-dependent TIM barrel enzymes"/>
    <property type="match status" value="1"/>
</dbReference>
<dbReference type="GO" id="GO:0016853">
    <property type="term" value="F:isomerase activity"/>
    <property type="evidence" value="ECO:0007669"/>
    <property type="project" value="UniProtKB-KW"/>
</dbReference>
<organism evidence="3 4">
    <name type="scientific">Kosmotoga arenicorallina S304</name>
    <dbReference type="NCBI Taxonomy" id="1453497"/>
    <lineage>
        <taxon>Bacteria</taxon>
        <taxon>Thermotogati</taxon>
        <taxon>Thermotogota</taxon>
        <taxon>Thermotogae</taxon>
        <taxon>Kosmotogales</taxon>
        <taxon>Kosmotogaceae</taxon>
        <taxon>Kosmotoga</taxon>
    </lineage>
</organism>
<evidence type="ECO:0000256" key="1">
    <source>
        <dbReference type="ARBA" id="ARBA00023235"/>
    </source>
</evidence>
<dbReference type="RefSeq" id="WP_068348192.1">
    <property type="nucleotide sequence ID" value="NZ_JFHK01000018.1"/>
</dbReference>
<dbReference type="AlphaFoldDB" id="A0A176JZH3"/>
<dbReference type="Pfam" id="PF01261">
    <property type="entry name" value="AP_endonuc_2"/>
    <property type="match status" value="1"/>
</dbReference>
<dbReference type="PATRIC" id="fig|1453497.3.peg.421"/>
<dbReference type="InterPro" id="IPR050417">
    <property type="entry name" value="Sugar_Epim/Isomerase"/>
</dbReference>
<comment type="caution">
    <text evidence="3">The sequence shown here is derived from an EMBL/GenBank/DDBJ whole genome shotgun (WGS) entry which is preliminary data.</text>
</comment>
<dbReference type="Proteomes" id="UP000077339">
    <property type="component" value="Unassembled WGS sequence"/>
</dbReference>
<accession>A0A176JZH3</accession>
<proteinExistence type="predicted"/>
<keyword evidence="4" id="KW-1185">Reference proteome</keyword>
<evidence type="ECO:0000259" key="2">
    <source>
        <dbReference type="Pfam" id="PF01261"/>
    </source>
</evidence>
<dbReference type="InterPro" id="IPR036237">
    <property type="entry name" value="Xyl_isomerase-like_sf"/>
</dbReference>
<dbReference type="EMBL" id="JFHK01000018">
    <property type="protein sequence ID" value="OAA29491.1"/>
    <property type="molecule type" value="Genomic_DNA"/>
</dbReference>
<dbReference type="PANTHER" id="PTHR43489:SF7">
    <property type="entry name" value="3-DEHYDRO-D-GULOSIDE 4-EPIMERASE-RELATED"/>
    <property type="match status" value="1"/>
</dbReference>
<dbReference type="SUPFAM" id="SSF51658">
    <property type="entry name" value="Xylose isomerase-like"/>
    <property type="match status" value="1"/>
</dbReference>
<evidence type="ECO:0000313" key="4">
    <source>
        <dbReference type="Proteomes" id="UP000077339"/>
    </source>
</evidence>
<gene>
    <name evidence="3" type="ORF">AT15_02115</name>
</gene>
<sequence>MYKEQNFQIKNLKIREQYLTEKRKNPKKFMRRLDLSWSIWMFGIEPFENSLKRLKRNGLNFVEIKGDTSISIDEIKNALKEYDMRVSGACGLFPPSRDLSSTNQEIRENAIEYLKNLTKYVSEVGGRYIIVVPSAVGRNSAIDSEEFSRSVQTLKRCSEYFDKNDVVGAIEPIRSAEVSLIHTVDDALEYINAVNESSFSYINGDIYHMLNEEKHIGEAILKCGERLINLHIADSNRDAPGKGMIDIDTVIMAAYIIGMNEPGRFLTFEPLGPYPDPYVLSSQKCMVDIMDNLVKESVAYFKERENIVRALQ</sequence>
<name>A0A176JZH3_9BACT</name>
<keyword evidence="1 3" id="KW-0413">Isomerase</keyword>
<reference evidence="3 4" key="1">
    <citation type="submission" date="2014-02" db="EMBL/GenBank/DDBJ databases">
        <title>Kosmotoga genome sequencing.</title>
        <authorList>
            <person name="Pollo S.M."/>
            <person name="Charchuk R."/>
            <person name="Nesbo C.L."/>
        </authorList>
    </citation>
    <scope>NUCLEOTIDE SEQUENCE [LARGE SCALE GENOMIC DNA]</scope>
    <source>
        <strain evidence="3 4">S304</strain>
    </source>
</reference>
<protein>
    <submittedName>
        <fullName evidence="3">Sugar phosphate isomerase</fullName>
    </submittedName>
</protein>
<dbReference type="PANTHER" id="PTHR43489">
    <property type="entry name" value="ISOMERASE"/>
    <property type="match status" value="1"/>
</dbReference>